<evidence type="ECO:0000313" key="2">
    <source>
        <dbReference type="Proteomes" id="UP000799764"/>
    </source>
</evidence>
<evidence type="ECO:0000313" key="1">
    <source>
        <dbReference type="EMBL" id="KAF2443460.1"/>
    </source>
</evidence>
<name>A0A9P4PG89_9PLEO</name>
<accession>A0A9P4PG89</accession>
<proteinExistence type="predicted"/>
<keyword evidence="2" id="KW-1185">Reference proteome</keyword>
<protein>
    <submittedName>
        <fullName evidence="1">Uncharacterized protein</fullName>
    </submittedName>
</protein>
<comment type="caution">
    <text evidence="1">The sequence shown here is derived from an EMBL/GenBank/DDBJ whole genome shotgun (WGS) entry which is preliminary data.</text>
</comment>
<dbReference type="Proteomes" id="UP000799764">
    <property type="component" value="Unassembled WGS sequence"/>
</dbReference>
<dbReference type="EMBL" id="MU001502">
    <property type="protein sequence ID" value="KAF2443460.1"/>
    <property type="molecule type" value="Genomic_DNA"/>
</dbReference>
<sequence>MRLLFRVVFATARHVFCASDASLQFSYFKLNSKPPSPPVYVLKITRMHVFNRLSSDSARLCGFMSLTALPAIACHPFHIMRDDGACLRSLCDSNGTSSPPRSA</sequence>
<gene>
    <name evidence="1" type="ORF">P171DRAFT_38050</name>
</gene>
<organism evidence="1 2">
    <name type="scientific">Karstenula rhodostoma CBS 690.94</name>
    <dbReference type="NCBI Taxonomy" id="1392251"/>
    <lineage>
        <taxon>Eukaryota</taxon>
        <taxon>Fungi</taxon>
        <taxon>Dikarya</taxon>
        <taxon>Ascomycota</taxon>
        <taxon>Pezizomycotina</taxon>
        <taxon>Dothideomycetes</taxon>
        <taxon>Pleosporomycetidae</taxon>
        <taxon>Pleosporales</taxon>
        <taxon>Massarineae</taxon>
        <taxon>Didymosphaeriaceae</taxon>
        <taxon>Karstenula</taxon>
    </lineage>
</organism>
<reference evidence="1" key="1">
    <citation type="journal article" date="2020" name="Stud. Mycol.">
        <title>101 Dothideomycetes genomes: a test case for predicting lifestyles and emergence of pathogens.</title>
        <authorList>
            <person name="Haridas S."/>
            <person name="Albert R."/>
            <person name="Binder M."/>
            <person name="Bloem J."/>
            <person name="Labutti K."/>
            <person name="Salamov A."/>
            <person name="Andreopoulos B."/>
            <person name="Baker S."/>
            <person name="Barry K."/>
            <person name="Bills G."/>
            <person name="Bluhm B."/>
            <person name="Cannon C."/>
            <person name="Castanera R."/>
            <person name="Culley D."/>
            <person name="Daum C."/>
            <person name="Ezra D."/>
            <person name="Gonzalez J."/>
            <person name="Henrissat B."/>
            <person name="Kuo A."/>
            <person name="Liang C."/>
            <person name="Lipzen A."/>
            <person name="Lutzoni F."/>
            <person name="Magnuson J."/>
            <person name="Mondo S."/>
            <person name="Nolan M."/>
            <person name="Ohm R."/>
            <person name="Pangilinan J."/>
            <person name="Park H.-J."/>
            <person name="Ramirez L."/>
            <person name="Alfaro M."/>
            <person name="Sun H."/>
            <person name="Tritt A."/>
            <person name="Yoshinaga Y."/>
            <person name="Zwiers L.-H."/>
            <person name="Turgeon B."/>
            <person name="Goodwin S."/>
            <person name="Spatafora J."/>
            <person name="Crous P."/>
            <person name="Grigoriev I."/>
        </authorList>
    </citation>
    <scope>NUCLEOTIDE SEQUENCE</scope>
    <source>
        <strain evidence="1">CBS 690.94</strain>
    </source>
</reference>
<dbReference type="AlphaFoldDB" id="A0A9P4PG89"/>